<evidence type="ECO:0008006" key="3">
    <source>
        <dbReference type="Google" id="ProtNLM"/>
    </source>
</evidence>
<evidence type="ECO:0000313" key="1">
    <source>
        <dbReference type="EMBL" id="PQA56069.1"/>
    </source>
</evidence>
<dbReference type="Proteomes" id="UP000239590">
    <property type="component" value="Unassembled WGS sequence"/>
</dbReference>
<dbReference type="InterPro" id="IPR007367">
    <property type="entry name" value="DUF433"/>
</dbReference>
<evidence type="ECO:0000313" key="2">
    <source>
        <dbReference type="Proteomes" id="UP000239590"/>
    </source>
</evidence>
<proteinExistence type="predicted"/>
<comment type="caution">
    <text evidence="1">The sequence shown here is derived from an EMBL/GenBank/DDBJ whole genome shotgun (WGS) entry which is preliminary data.</text>
</comment>
<protein>
    <recommendedName>
        <fullName evidence="3">DUF433 domain-containing protein</fullName>
    </recommendedName>
</protein>
<name>A0A2S7IID8_9BACT</name>
<organism evidence="1 2">
    <name type="scientific">Siphonobacter curvatus</name>
    <dbReference type="NCBI Taxonomy" id="2094562"/>
    <lineage>
        <taxon>Bacteria</taxon>
        <taxon>Pseudomonadati</taxon>
        <taxon>Bacteroidota</taxon>
        <taxon>Cytophagia</taxon>
        <taxon>Cytophagales</taxon>
        <taxon>Cytophagaceae</taxon>
        <taxon>Siphonobacter</taxon>
    </lineage>
</organism>
<accession>A0A2S7IID8</accession>
<dbReference type="InterPro" id="IPR009057">
    <property type="entry name" value="Homeodomain-like_sf"/>
</dbReference>
<dbReference type="EMBL" id="PTRA01000003">
    <property type="protein sequence ID" value="PQA56069.1"/>
    <property type="molecule type" value="Genomic_DNA"/>
</dbReference>
<keyword evidence="2" id="KW-1185">Reference proteome</keyword>
<dbReference type="Pfam" id="PF04255">
    <property type="entry name" value="DUF433"/>
    <property type="match status" value="1"/>
</dbReference>
<dbReference type="SUPFAM" id="SSF46689">
    <property type="entry name" value="Homeodomain-like"/>
    <property type="match status" value="1"/>
</dbReference>
<gene>
    <name evidence="1" type="ORF">C5O19_17055</name>
</gene>
<dbReference type="OrthoDB" id="940717at2"/>
<reference evidence="2" key="1">
    <citation type="submission" date="2018-02" db="EMBL/GenBank/DDBJ databases">
        <title>Genome sequencing of Solimonas sp. HR-BB.</title>
        <authorList>
            <person name="Lee Y."/>
            <person name="Jeon C.O."/>
        </authorList>
    </citation>
    <scope>NUCLEOTIDE SEQUENCE [LARGE SCALE GENOMIC DNA]</scope>
    <source>
        <strain evidence="2">HR-U</strain>
    </source>
</reference>
<sequence>MNPEEIQSIEPALGTGIYTVPDVAQILRLPLTRVRRWLDEFWNGRLSATTKISYSWGKGRERVVNFQTLIEFYVFFKLRELGISTPKILQAHEVSSRLLQTPFPFASSFLLTDSKTLFVEIGNEILITADARLQYEIKEVMEGFCRKIEFDADKLASKFWPLGKDRSVVIDPQRQLGQPTVQGTNILAETLHRLHLGGEDTPTIAQLYGLTQTQVEEALFFVNRPVQ</sequence>
<dbReference type="InterPro" id="IPR036388">
    <property type="entry name" value="WH-like_DNA-bd_sf"/>
</dbReference>
<dbReference type="RefSeq" id="WP_104714624.1">
    <property type="nucleotide sequence ID" value="NZ_PTRA01000003.1"/>
</dbReference>
<dbReference type="AlphaFoldDB" id="A0A2S7IID8"/>
<dbReference type="Gene3D" id="1.10.10.10">
    <property type="entry name" value="Winged helix-like DNA-binding domain superfamily/Winged helix DNA-binding domain"/>
    <property type="match status" value="1"/>
</dbReference>